<name>A0ABX0I2S4_9FLAO</name>
<organism evidence="3 4">
    <name type="scientific">Flavobacterium difficile</name>
    <dbReference type="NCBI Taxonomy" id="2709659"/>
    <lineage>
        <taxon>Bacteria</taxon>
        <taxon>Pseudomonadati</taxon>
        <taxon>Bacteroidota</taxon>
        <taxon>Flavobacteriia</taxon>
        <taxon>Flavobacteriales</taxon>
        <taxon>Flavobacteriaceae</taxon>
        <taxon>Flavobacterium</taxon>
    </lineage>
</organism>
<feature type="transmembrane region" description="Helical" evidence="1">
    <location>
        <begin position="41"/>
        <end position="61"/>
    </location>
</feature>
<protein>
    <recommendedName>
        <fullName evidence="2">Tim44-like domain-containing protein</fullName>
    </recommendedName>
</protein>
<evidence type="ECO:0000313" key="4">
    <source>
        <dbReference type="Proteomes" id="UP000800984"/>
    </source>
</evidence>
<gene>
    <name evidence="3" type="ORF">G4D72_05085</name>
</gene>
<feature type="domain" description="Tim44-like" evidence="2">
    <location>
        <begin position="70"/>
        <end position="217"/>
    </location>
</feature>
<dbReference type="RefSeq" id="WP_166076540.1">
    <property type="nucleotide sequence ID" value="NZ_JAAJBT010000002.1"/>
</dbReference>
<keyword evidence="1" id="KW-0472">Membrane</keyword>
<dbReference type="SMART" id="SM00978">
    <property type="entry name" value="Tim44"/>
    <property type="match status" value="1"/>
</dbReference>
<keyword evidence="4" id="KW-1185">Reference proteome</keyword>
<sequence>MKFLKKNWLVIVVMILLFSVEPAFAGPGGYIAKGLFKSFWGKLLLGIVTVILLPFILYVYFTEKIAIYKNKKLLEKLSLKNKNFNWLQLEKEFTHIIKRVYIAWENENMSEVKEYVNHWYWQNQQIVNLDYWKNHNLHNVSKLRKITKINPLYLEFSTDETLNGTRIAISLDVEVEDYLVDKATNNVVEGKKGFQDVDYVWFFEFTNGKWLLDDIKEGTTSLGIAKLDNVIPDNIEQLLTKAVVR</sequence>
<dbReference type="EMBL" id="JAAJBT010000002">
    <property type="protein sequence ID" value="NHM01485.1"/>
    <property type="molecule type" value="Genomic_DNA"/>
</dbReference>
<comment type="caution">
    <text evidence="3">The sequence shown here is derived from an EMBL/GenBank/DDBJ whole genome shotgun (WGS) entry which is preliminary data.</text>
</comment>
<dbReference type="InterPro" id="IPR007379">
    <property type="entry name" value="Tim44-like_dom"/>
</dbReference>
<evidence type="ECO:0000256" key="1">
    <source>
        <dbReference type="SAM" id="Phobius"/>
    </source>
</evidence>
<dbReference type="Proteomes" id="UP000800984">
    <property type="component" value="Unassembled WGS sequence"/>
</dbReference>
<dbReference type="Gene3D" id="3.10.450.240">
    <property type="match status" value="1"/>
</dbReference>
<proteinExistence type="predicted"/>
<evidence type="ECO:0000313" key="3">
    <source>
        <dbReference type="EMBL" id="NHM01485.1"/>
    </source>
</evidence>
<accession>A0ABX0I2S4</accession>
<keyword evidence="1" id="KW-1133">Transmembrane helix</keyword>
<dbReference type="InterPro" id="IPR032710">
    <property type="entry name" value="NTF2-like_dom_sf"/>
</dbReference>
<dbReference type="SUPFAM" id="SSF54427">
    <property type="entry name" value="NTF2-like"/>
    <property type="match status" value="1"/>
</dbReference>
<reference evidence="3 4" key="1">
    <citation type="submission" date="2020-02" db="EMBL/GenBank/DDBJ databases">
        <authorList>
            <person name="Chen W.-M."/>
        </authorList>
    </citation>
    <scope>NUCLEOTIDE SEQUENCE [LARGE SCALE GENOMIC DNA]</scope>
    <source>
        <strain evidence="3 4">KDG-16</strain>
    </source>
</reference>
<evidence type="ECO:0000259" key="2">
    <source>
        <dbReference type="SMART" id="SM00978"/>
    </source>
</evidence>
<keyword evidence="1" id="KW-0812">Transmembrane</keyword>